<keyword evidence="8" id="KW-1185">Reference proteome</keyword>
<dbReference type="InterPro" id="IPR040194">
    <property type="entry name" value="Cwf19-like"/>
</dbReference>
<organism evidence="7 8">
    <name type="scientific">Cronartium quercuum f. sp. fusiforme G11</name>
    <dbReference type="NCBI Taxonomy" id="708437"/>
    <lineage>
        <taxon>Eukaryota</taxon>
        <taxon>Fungi</taxon>
        <taxon>Dikarya</taxon>
        <taxon>Basidiomycota</taxon>
        <taxon>Pucciniomycotina</taxon>
        <taxon>Pucciniomycetes</taxon>
        <taxon>Pucciniales</taxon>
        <taxon>Coleosporiaceae</taxon>
        <taxon>Cronartium</taxon>
    </lineage>
</organism>
<dbReference type="InterPro" id="IPR006767">
    <property type="entry name" value="Cwf19-like_C_dom-2"/>
</dbReference>
<keyword evidence="2" id="KW-0479">Metal-binding</keyword>
<dbReference type="Proteomes" id="UP000886653">
    <property type="component" value="Unassembled WGS sequence"/>
</dbReference>
<dbReference type="GO" id="GO:0071014">
    <property type="term" value="C:post-mRNA release spliceosomal complex"/>
    <property type="evidence" value="ECO:0007669"/>
    <property type="project" value="TreeGrafter"/>
</dbReference>
<comment type="caution">
    <text evidence="7">The sequence shown here is derived from an EMBL/GenBank/DDBJ whole genome shotgun (WGS) entry which is preliminary data.</text>
</comment>
<dbReference type="PANTHER" id="PTHR12072">
    <property type="entry name" value="CWF19, CELL CYCLE CONTROL PROTEIN"/>
    <property type="match status" value="1"/>
</dbReference>
<dbReference type="OrthoDB" id="444325at2759"/>
<dbReference type="SUPFAM" id="SSF54197">
    <property type="entry name" value="HIT-like"/>
    <property type="match status" value="1"/>
</dbReference>
<evidence type="ECO:0000313" key="8">
    <source>
        <dbReference type="Proteomes" id="UP000886653"/>
    </source>
</evidence>
<dbReference type="InterPro" id="IPR036265">
    <property type="entry name" value="HIT-like_sf"/>
</dbReference>
<feature type="domain" description="CCHC-type" evidence="6">
    <location>
        <begin position="344"/>
        <end position="360"/>
    </location>
</feature>
<dbReference type="GO" id="GO:0008270">
    <property type="term" value="F:zinc ion binding"/>
    <property type="evidence" value="ECO:0007669"/>
    <property type="project" value="UniProtKB-KW"/>
</dbReference>
<accession>A0A9P6TE15</accession>
<evidence type="ECO:0000313" key="7">
    <source>
        <dbReference type="EMBL" id="KAG0149016.1"/>
    </source>
</evidence>
<dbReference type="GO" id="GO:0061632">
    <property type="term" value="F:RNA lariat debranching enzyme activator activity"/>
    <property type="evidence" value="ECO:0007669"/>
    <property type="project" value="TreeGrafter"/>
</dbReference>
<dbReference type="EMBL" id="MU167231">
    <property type="protein sequence ID" value="KAG0149016.1"/>
    <property type="molecule type" value="Genomic_DNA"/>
</dbReference>
<dbReference type="SMART" id="SM00343">
    <property type="entry name" value="ZnF_C2HC"/>
    <property type="match status" value="2"/>
</dbReference>
<dbReference type="InterPro" id="IPR036875">
    <property type="entry name" value="Znf_CCHC_sf"/>
</dbReference>
<dbReference type="AlphaFoldDB" id="A0A9P6TE15"/>
<name>A0A9P6TE15_9BASI</name>
<evidence type="ECO:0000259" key="6">
    <source>
        <dbReference type="SMART" id="SM00343"/>
    </source>
</evidence>
<evidence type="ECO:0000256" key="1">
    <source>
        <dbReference type="ARBA" id="ARBA00022664"/>
    </source>
</evidence>
<dbReference type="Gene3D" id="4.10.60.10">
    <property type="entry name" value="Zinc finger, CCHC-type"/>
    <property type="match status" value="2"/>
</dbReference>
<reference evidence="7" key="1">
    <citation type="submission" date="2013-11" db="EMBL/GenBank/DDBJ databases">
        <title>Genome sequence of the fusiform rust pathogen reveals effectors for host alternation and coevolution with pine.</title>
        <authorList>
            <consortium name="DOE Joint Genome Institute"/>
            <person name="Smith K."/>
            <person name="Pendleton A."/>
            <person name="Kubisiak T."/>
            <person name="Anderson C."/>
            <person name="Salamov A."/>
            <person name="Aerts A."/>
            <person name="Riley R."/>
            <person name="Clum A."/>
            <person name="Lindquist E."/>
            <person name="Ence D."/>
            <person name="Campbell M."/>
            <person name="Kronenberg Z."/>
            <person name="Feau N."/>
            <person name="Dhillon B."/>
            <person name="Hamelin R."/>
            <person name="Burleigh J."/>
            <person name="Smith J."/>
            <person name="Yandell M."/>
            <person name="Nelson C."/>
            <person name="Grigoriev I."/>
            <person name="Davis J."/>
        </authorList>
    </citation>
    <scope>NUCLEOTIDE SEQUENCE</scope>
    <source>
        <strain evidence="7">G11</strain>
    </source>
</reference>
<dbReference type="Pfam" id="PF04676">
    <property type="entry name" value="CwfJ_C_2"/>
    <property type="match status" value="1"/>
</dbReference>
<dbReference type="Pfam" id="PF04677">
    <property type="entry name" value="CwfJ_C_1"/>
    <property type="match status" value="1"/>
</dbReference>
<evidence type="ECO:0000256" key="4">
    <source>
        <dbReference type="ARBA" id="ARBA00022833"/>
    </source>
</evidence>
<dbReference type="InterPro" id="IPR006768">
    <property type="entry name" value="Cwf19-like_C_dom-1"/>
</dbReference>
<dbReference type="CDD" id="cd07380">
    <property type="entry name" value="MPP_CWF19_N"/>
    <property type="match status" value="1"/>
</dbReference>
<dbReference type="Gene3D" id="3.30.428.10">
    <property type="entry name" value="HIT-like"/>
    <property type="match status" value="1"/>
</dbReference>
<dbReference type="SUPFAM" id="SSF57756">
    <property type="entry name" value="Retrovirus zinc finger-like domains"/>
    <property type="match status" value="1"/>
</dbReference>
<dbReference type="GO" id="GO:0003676">
    <property type="term" value="F:nucleic acid binding"/>
    <property type="evidence" value="ECO:0007669"/>
    <property type="project" value="InterPro"/>
</dbReference>
<proteinExistence type="predicted"/>
<feature type="region of interest" description="Disordered" evidence="5">
    <location>
        <begin position="265"/>
        <end position="298"/>
    </location>
</feature>
<keyword evidence="4" id="KW-0862">Zinc</keyword>
<evidence type="ECO:0000256" key="3">
    <source>
        <dbReference type="ARBA" id="ARBA00022771"/>
    </source>
</evidence>
<protein>
    <recommendedName>
        <fullName evidence="6">CCHC-type domain-containing protein</fullName>
    </recommendedName>
</protein>
<dbReference type="PANTHER" id="PTHR12072:SF4">
    <property type="entry name" value="CWF19-LIKE PROTEIN 1"/>
    <property type="match status" value="1"/>
</dbReference>
<evidence type="ECO:0000256" key="2">
    <source>
        <dbReference type="ARBA" id="ARBA00022723"/>
    </source>
</evidence>
<evidence type="ECO:0000256" key="5">
    <source>
        <dbReference type="SAM" id="MobiDB-lite"/>
    </source>
</evidence>
<feature type="domain" description="CCHC-type" evidence="6">
    <location>
        <begin position="318"/>
        <end position="334"/>
    </location>
</feature>
<sequence length="605" mass="67073">MVKILVVKPRPGSYRKLFAKLSTIHNKNGPFDLLICLSDLFLNDADEELEDLLDNKIPIPVRTFCMIGERELPARVQARVDSKDGQICDNLELLGPNSITTLTTLDNLRLAVFSGTFDPTCFNNSDSTSPEIDTDTSRYYIKANQLSTFLAKVKAHSQPIDILLTHSLPQLLTVHAKLLPTDPSAPAWGCAPVTEVLRQTRPRYHFAAGSQSVFWEREPWVWDSDERNRALEVTRFVNLGEFGNSKKERWFYGFNLSDAPATRPPNATISPYSLAAGPRAPKRPPMADDDDSGPNFRFAESDLNKKKARTALPPQNYVCKICEKPGHWIQDCPDNSRKTQDGYVCRICNVPGHRIQQCPMGAEQKLNHHRRTKEIGPDTCWFCLSNPQVAKHLIASIGSETYLSLPKGQLPDTKLGCPVPGGGHVLLIPIAHYPSLLGLPAELAIPVVAEVEHYKSALKRCYSAYSASIVTFELAKVTGPGARAGHAHIQVCPVPDALAPEVESAFRAEGAKLGIEFVETEDDLREKAGEGMSYFKLGLPDGKSLIHLIKPDSRFNLQFGRLTLANLLGTPDRSDWKACARTEAEEKAECEAFQKAFAAYEPKFD</sequence>
<dbReference type="GO" id="GO:0000398">
    <property type="term" value="P:mRNA splicing, via spliceosome"/>
    <property type="evidence" value="ECO:0007669"/>
    <property type="project" value="TreeGrafter"/>
</dbReference>
<keyword evidence="1" id="KW-0507">mRNA processing</keyword>
<keyword evidence="3" id="KW-0863">Zinc-finger</keyword>
<dbReference type="InterPro" id="IPR001878">
    <property type="entry name" value="Znf_CCHC"/>
</dbReference>
<dbReference type="Pfam" id="PF13696">
    <property type="entry name" value="zf-CCHC_2"/>
    <property type="match status" value="2"/>
</dbReference>
<gene>
    <name evidence="7" type="ORF">CROQUDRAFT_59804</name>
</gene>
<dbReference type="InterPro" id="IPR025829">
    <property type="entry name" value="Zn_knuckle_CX2CX3GHX4C"/>
</dbReference>